<dbReference type="EMBL" id="MJIC01000014">
    <property type="protein sequence ID" value="OFI34247.1"/>
    <property type="molecule type" value="Genomic_DNA"/>
</dbReference>
<gene>
    <name evidence="1" type="ORF">BFC17_19195</name>
</gene>
<dbReference type="STRING" id="1856405.BFC17_19195"/>
<dbReference type="InterPro" id="IPR021557">
    <property type="entry name" value="DUF3016"/>
</dbReference>
<dbReference type="Proteomes" id="UP000176037">
    <property type="component" value="Unassembled WGS sequence"/>
</dbReference>
<comment type="caution">
    <text evidence="1">The sequence shown here is derived from an EMBL/GenBank/DDBJ whole genome shotgun (WGS) entry which is preliminary data.</text>
</comment>
<proteinExistence type="predicted"/>
<reference evidence="1 2" key="1">
    <citation type="submission" date="2016-09" db="EMBL/GenBank/DDBJ databases">
        <title>Alteromonas lipolytica, a new species isolated from sea water.</title>
        <authorList>
            <person name="Wu Y.-H."/>
            <person name="Cheng H."/>
            <person name="Xu X.-W."/>
        </authorList>
    </citation>
    <scope>NUCLEOTIDE SEQUENCE [LARGE SCALE GENOMIC DNA]</scope>
    <source>
        <strain evidence="1 2">JW12</strain>
    </source>
</reference>
<evidence type="ECO:0008006" key="3">
    <source>
        <dbReference type="Google" id="ProtNLM"/>
    </source>
</evidence>
<evidence type="ECO:0000313" key="2">
    <source>
        <dbReference type="Proteomes" id="UP000176037"/>
    </source>
</evidence>
<evidence type="ECO:0000313" key="1">
    <source>
        <dbReference type="EMBL" id="OFI34247.1"/>
    </source>
</evidence>
<name>A0A1E8FE69_9ALTE</name>
<sequence>MSKVKVTWQDPAAYRDIRPSNESRKGFRNRVFKSLSKYLNELAEALPQNETLSLTVTDLDLAGEVWPTMRGGAADIRVVDTLYFPRMEFSYELKQGDKVVKSAQVDLKEMAFMNRISRARSNDALRYEKDMLKRWFDEEFQDTLAKN</sequence>
<organism evidence="1 2">
    <name type="scientific">Alteromonas lipolytica</name>
    <dbReference type="NCBI Taxonomy" id="1856405"/>
    <lineage>
        <taxon>Bacteria</taxon>
        <taxon>Pseudomonadati</taxon>
        <taxon>Pseudomonadota</taxon>
        <taxon>Gammaproteobacteria</taxon>
        <taxon>Alteromonadales</taxon>
        <taxon>Alteromonadaceae</taxon>
        <taxon>Alteromonas/Salinimonas group</taxon>
        <taxon>Alteromonas</taxon>
    </lineage>
</organism>
<accession>A0A1E8FE69</accession>
<dbReference type="AlphaFoldDB" id="A0A1E8FE69"/>
<dbReference type="Pfam" id="PF11454">
    <property type="entry name" value="DUF3016"/>
    <property type="match status" value="1"/>
</dbReference>
<protein>
    <recommendedName>
        <fullName evidence="3">DUF3016 domain-containing protein</fullName>
    </recommendedName>
</protein>
<keyword evidence="2" id="KW-1185">Reference proteome</keyword>